<dbReference type="eggNOG" id="KOG4733">
    <property type="taxonomic scope" value="Eukaryota"/>
</dbReference>
<evidence type="ECO:0000256" key="1">
    <source>
        <dbReference type="SAM" id="MobiDB-lite"/>
    </source>
</evidence>
<dbReference type="RefSeq" id="XP_007414002.1">
    <property type="nucleotide sequence ID" value="XM_007413940.1"/>
</dbReference>
<name>F4RY06_MELLP</name>
<protein>
    <submittedName>
        <fullName evidence="2">Uncharacterized protein</fullName>
    </submittedName>
</protein>
<dbReference type="GeneID" id="18930567"/>
<feature type="region of interest" description="Disordered" evidence="1">
    <location>
        <begin position="114"/>
        <end position="139"/>
    </location>
</feature>
<gene>
    <name evidence="2" type="ORF">MELLADRAFT_66134</name>
</gene>
<dbReference type="EMBL" id="GL883129">
    <property type="protein sequence ID" value="EGG02600.1"/>
    <property type="molecule type" value="Genomic_DNA"/>
</dbReference>
<dbReference type="VEuPathDB" id="FungiDB:MELLADRAFT_66134"/>
<evidence type="ECO:0000313" key="3">
    <source>
        <dbReference type="Proteomes" id="UP000001072"/>
    </source>
</evidence>
<dbReference type="OrthoDB" id="271725at2759"/>
<sequence length="198" mass="22010">MLTLPPSLTDGDLEKLRTSATSNLSSAARHKIPSVKVMVDEADTLKISVRKGYGFCLWSSTQAASICIDGLQSEGYQASFAIRLLRERDDKNMGASGVNRGVGFVRLCRMADSKAQKYESPQPPQSVRSEPPNDQFMRPPPDNTVFNLFYISGDPQQQNYSHDLQMYPADPYPWETARPQIYTPTTTESHPSPGICFS</sequence>
<organism evidence="3">
    <name type="scientific">Melampsora larici-populina (strain 98AG31 / pathotype 3-4-7)</name>
    <name type="common">Poplar leaf rust fungus</name>
    <dbReference type="NCBI Taxonomy" id="747676"/>
    <lineage>
        <taxon>Eukaryota</taxon>
        <taxon>Fungi</taxon>
        <taxon>Dikarya</taxon>
        <taxon>Basidiomycota</taxon>
        <taxon>Pucciniomycotina</taxon>
        <taxon>Pucciniomycetes</taxon>
        <taxon>Pucciniales</taxon>
        <taxon>Melampsoraceae</taxon>
        <taxon>Melampsora</taxon>
    </lineage>
</organism>
<reference evidence="3" key="1">
    <citation type="journal article" date="2011" name="Proc. Natl. Acad. Sci. U.S.A.">
        <title>Obligate biotrophy features unraveled by the genomic analysis of rust fungi.</title>
        <authorList>
            <person name="Duplessis S."/>
            <person name="Cuomo C.A."/>
            <person name="Lin Y.-C."/>
            <person name="Aerts A."/>
            <person name="Tisserant E."/>
            <person name="Veneault-Fourrey C."/>
            <person name="Joly D.L."/>
            <person name="Hacquard S."/>
            <person name="Amselem J."/>
            <person name="Cantarel B.L."/>
            <person name="Chiu R."/>
            <person name="Coutinho P.M."/>
            <person name="Feau N."/>
            <person name="Field M."/>
            <person name="Frey P."/>
            <person name="Gelhaye E."/>
            <person name="Goldberg J."/>
            <person name="Grabherr M.G."/>
            <person name="Kodira C.D."/>
            <person name="Kohler A."/>
            <person name="Kuees U."/>
            <person name="Lindquist E.A."/>
            <person name="Lucas S.M."/>
            <person name="Mago R."/>
            <person name="Mauceli E."/>
            <person name="Morin E."/>
            <person name="Murat C."/>
            <person name="Pangilinan J.L."/>
            <person name="Park R."/>
            <person name="Pearson M."/>
            <person name="Quesneville H."/>
            <person name="Rouhier N."/>
            <person name="Sakthikumar S."/>
            <person name="Salamov A.A."/>
            <person name="Schmutz J."/>
            <person name="Selles B."/>
            <person name="Shapiro H."/>
            <person name="Tanguay P."/>
            <person name="Tuskan G.A."/>
            <person name="Henrissat B."/>
            <person name="Van de Peer Y."/>
            <person name="Rouze P."/>
            <person name="Ellis J.G."/>
            <person name="Dodds P.N."/>
            <person name="Schein J.E."/>
            <person name="Zhong S."/>
            <person name="Hamelin R.C."/>
            <person name="Grigoriev I.V."/>
            <person name="Szabo L.J."/>
            <person name="Martin F."/>
        </authorList>
    </citation>
    <scope>NUCLEOTIDE SEQUENCE [LARGE SCALE GENOMIC DNA]</scope>
    <source>
        <strain evidence="3">98AG31 / pathotype 3-4-7</strain>
    </source>
</reference>
<dbReference type="InParanoid" id="F4RY06"/>
<dbReference type="HOGENOM" id="CLU_1378410_0_0_1"/>
<dbReference type="Proteomes" id="UP000001072">
    <property type="component" value="Unassembled WGS sequence"/>
</dbReference>
<accession>F4RY06</accession>
<dbReference type="AlphaFoldDB" id="F4RY06"/>
<evidence type="ECO:0000313" key="2">
    <source>
        <dbReference type="EMBL" id="EGG02600.1"/>
    </source>
</evidence>
<dbReference type="KEGG" id="mlr:MELLADRAFT_66134"/>
<proteinExistence type="predicted"/>
<keyword evidence="3" id="KW-1185">Reference proteome</keyword>